<dbReference type="AlphaFoldDB" id="A0A2H1V2C5"/>
<proteinExistence type="predicted"/>
<organism evidence="2">
    <name type="scientific">Spodoptera frugiperda</name>
    <name type="common">Fall armyworm</name>
    <dbReference type="NCBI Taxonomy" id="7108"/>
    <lineage>
        <taxon>Eukaryota</taxon>
        <taxon>Metazoa</taxon>
        <taxon>Ecdysozoa</taxon>
        <taxon>Arthropoda</taxon>
        <taxon>Hexapoda</taxon>
        <taxon>Insecta</taxon>
        <taxon>Pterygota</taxon>
        <taxon>Neoptera</taxon>
        <taxon>Endopterygota</taxon>
        <taxon>Lepidoptera</taxon>
        <taxon>Glossata</taxon>
        <taxon>Ditrysia</taxon>
        <taxon>Noctuoidea</taxon>
        <taxon>Noctuidae</taxon>
        <taxon>Amphipyrinae</taxon>
        <taxon>Spodoptera</taxon>
    </lineage>
</organism>
<sequence>MPLQLLTYTGRLQKFERTARRDPRATQRTIRPPQMRPSRAVAQPRAADYFRRLPGLRRADGSPDSMQSAPSKDTRNTRRISVSAAVSLYTALQRYIAECSELCAYGRDGQPLRMDQLKKRNVYCDHNNKGGPSSSWLTHATPNTYVITKLPRTYLPVFDDVPKYSVASHWFTTPGVRYCLELGNATGIQQRQTALTRNPVAVSALSLTSPILAVVIETKRDQPINELGSLRIFNSEPNAAFSNPPAN</sequence>
<evidence type="ECO:0000313" key="2">
    <source>
        <dbReference type="EMBL" id="SOQ34997.1"/>
    </source>
</evidence>
<evidence type="ECO:0000256" key="1">
    <source>
        <dbReference type="SAM" id="MobiDB-lite"/>
    </source>
</evidence>
<feature type="region of interest" description="Disordered" evidence="1">
    <location>
        <begin position="17"/>
        <end position="77"/>
    </location>
</feature>
<protein>
    <submittedName>
        <fullName evidence="2">SFRICE_006447</fullName>
    </submittedName>
</protein>
<reference evidence="2" key="1">
    <citation type="submission" date="2016-07" db="EMBL/GenBank/DDBJ databases">
        <authorList>
            <person name="Bretaudeau A."/>
        </authorList>
    </citation>
    <scope>NUCLEOTIDE SEQUENCE</scope>
    <source>
        <strain evidence="2">Rice</strain>
        <tissue evidence="2">Whole body</tissue>
    </source>
</reference>
<dbReference type="EMBL" id="ODYU01000356">
    <property type="protein sequence ID" value="SOQ34997.1"/>
    <property type="molecule type" value="Genomic_DNA"/>
</dbReference>
<accession>A0A2H1V2C5</accession>
<name>A0A2H1V2C5_SPOFR</name>
<gene>
    <name evidence="2" type="ORF">SFRICE_006447</name>
</gene>